<sequence length="449" mass="50753">MTPPTGPSTRGLQLLAIPAVVFLISFQGYYTQYLFNTSSFGTGPLTTLQTITFNILLLCVWYTYYKSCTVCPGRYPPLPPSTSPSPSTTSSRLPPPPNQRYCRKCTLPKPPRAHHCRHCGRCIPKMDHHCPWTGNCVSLQTFPYFLRFLTYANLALGTEAYLISLRARVLWSERHLPSYLGPSLGSLISLAVLGLLCGGTMLALGILWGTTVKGWVCNQTMIEGWEAERHEVLVERCRRSSGGERVEEVEFPYDIGFFENMSQAMGTRNVFKWLWPFAGGPTVGEDGKGTGWEWEENGFNPRKGMWPPLDPEKARRAAAGVGWPGRGVEREGWGQEWESPEEAKRAFEERQREDWERRKERGNRWKSGIVAELEEEDELYDVEYEGVESDYEEGMDGEPGWTNSDGDRLRDYGVDEDLEDEDIISIDADDDIPLGELLRRRKVVGTDGG</sequence>
<dbReference type="GO" id="GO:0005789">
    <property type="term" value="C:endoplasmic reticulum membrane"/>
    <property type="evidence" value="ECO:0007669"/>
    <property type="project" value="UniProtKB-SubCell"/>
</dbReference>
<comment type="domain">
    <text evidence="11 12">The DHHC domain is required for palmitoyltransferase activity.</text>
</comment>
<dbReference type="Proteomes" id="UP001174691">
    <property type="component" value="Unassembled WGS sequence"/>
</dbReference>
<evidence type="ECO:0000259" key="14">
    <source>
        <dbReference type="Pfam" id="PF01529"/>
    </source>
</evidence>
<keyword evidence="8 11" id="KW-0449">Lipoprotein</keyword>
<dbReference type="HAMAP" id="MF_03199">
    <property type="entry name" value="DHHC_PAT_PFA4"/>
    <property type="match status" value="1"/>
</dbReference>
<keyword evidence="9 11" id="KW-0012">Acyltransferase</keyword>
<keyword evidence="6 11" id="KW-0472">Membrane</keyword>
<protein>
    <recommendedName>
        <fullName evidence="11">Palmitoyltransferase PFA4</fullName>
        <ecNumber evidence="11">2.3.1.225</ecNumber>
    </recommendedName>
    <alternativeName>
        <fullName evidence="11">Protein S-acyltransferase</fullName>
        <shortName evidence="11">PAT</shortName>
    </alternativeName>
    <alternativeName>
        <fullName evidence="11">Protein fatty acyltransferase 4</fullName>
    </alternativeName>
</protein>
<comment type="function">
    <text evidence="11">Mediates the reversible addition of palmitate to target proteins, thereby regulating their membrane association and biological function.</text>
</comment>
<dbReference type="Pfam" id="PF01529">
    <property type="entry name" value="DHHC"/>
    <property type="match status" value="1"/>
</dbReference>
<reference evidence="15" key="1">
    <citation type="submission" date="2022-07" db="EMBL/GenBank/DDBJ databases">
        <title>Fungi with potential for degradation of polypropylene.</title>
        <authorList>
            <person name="Gostincar C."/>
        </authorList>
    </citation>
    <scope>NUCLEOTIDE SEQUENCE</scope>
    <source>
        <strain evidence="15">EXF-13287</strain>
    </source>
</reference>
<evidence type="ECO:0000256" key="3">
    <source>
        <dbReference type="ARBA" id="ARBA00022692"/>
    </source>
</evidence>
<keyword evidence="16" id="KW-1185">Reference proteome</keyword>
<evidence type="ECO:0000256" key="10">
    <source>
        <dbReference type="ARBA" id="ARBA00048048"/>
    </source>
</evidence>
<evidence type="ECO:0000256" key="4">
    <source>
        <dbReference type="ARBA" id="ARBA00022824"/>
    </source>
</evidence>
<evidence type="ECO:0000256" key="7">
    <source>
        <dbReference type="ARBA" id="ARBA00023139"/>
    </source>
</evidence>
<feature type="domain" description="Palmitoyltransferase DHHC" evidence="14">
    <location>
        <begin position="98"/>
        <end position="226"/>
    </location>
</feature>
<evidence type="ECO:0000256" key="8">
    <source>
        <dbReference type="ARBA" id="ARBA00023288"/>
    </source>
</evidence>
<dbReference type="InterPro" id="IPR039859">
    <property type="entry name" value="PFA4/ZDH16/20/ERF2-like"/>
</dbReference>
<comment type="caution">
    <text evidence="15">The sequence shown here is derived from an EMBL/GenBank/DDBJ whole genome shotgun (WGS) entry which is preliminary data.</text>
</comment>
<evidence type="ECO:0000256" key="5">
    <source>
        <dbReference type="ARBA" id="ARBA00022989"/>
    </source>
</evidence>
<dbReference type="InterPro" id="IPR001594">
    <property type="entry name" value="Palmitoyltrfase_DHHC"/>
</dbReference>
<dbReference type="AlphaFoldDB" id="A0AA38R7Q2"/>
<evidence type="ECO:0000256" key="13">
    <source>
        <dbReference type="SAM" id="MobiDB-lite"/>
    </source>
</evidence>
<feature type="compositionally biased region" description="Basic and acidic residues" evidence="13">
    <location>
        <begin position="341"/>
        <end position="350"/>
    </location>
</feature>
<keyword evidence="4 11" id="KW-0256">Endoplasmic reticulum</keyword>
<feature type="region of interest" description="Disordered" evidence="13">
    <location>
        <begin position="319"/>
        <end position="350"/>
    </location>
</feature>
<feature type="active site" description="S-palmitoyl cysteine intermediate" evidence="11">
    <location>
        <position position="130"/>
    </location>
</feature>
<proteinExistence type="inferred from homology"/>
<evidence type="ECO:0000256" key="1">
    <source>
        <dbReference type="ARBA" id="ARBA00004141"/>
    </source>
</evidence>
<gene>
    <name evidence="11" type="primary">PFA4</name>
    <name evidence="15" type="ORF">NKR19_g8156</name>
</gene>
<dbReference type="PANTHER" id="PTHR12246">
    <property type="entry name" value="PALMITOYLTRANSFERASE ZDHHC16"/>
    <property type="match status" value="1"/>
</dbReference>
<feature type="transmembrane region" description="Helical" evidence="11 12">
    <location>
        <begin position="187"/>
        <end position="208"/>
    </location>
</feature>
<evidence type="ECO:0000256" key="9">
    <source>
        <dbReference type="ARBA" id="ARBA00023315"/>
    </source>
</evidence>
<evidence type="ECO:0000256" key="2">
    <source>
        <dbReference type="ARBA" id="ARBA00022679"/>
    </source>
</evidence>
<feature type="region of interest" description="Disordered" evidence="13">
    <location>
        <begin position="388"/>
        <end position="409"/>
    </location>
</feature>
<accession>A0AA38R7Q2</accession>
<dbReference type="GO" id="GO:0019706">
    <property type="term" value="F:protein-cysteine S-palmitoyltransferase activity"/>
    <property type="evidence" value="ECO:0007669"/>
    <property type="project" value="UniProtKB-UniRule"/>
</dbReference>
<dbReference type="EC" id="2.3.1.225" evidence="11"/>
<dbReference type="EMBL" id="JANBVN010000157">
    <property type="protein sequence ID" value="KAJ9137607.1"/>
    <property type="molecule type" value="Genomic_DNA"/>
</dbReference>
<keyword evidence="5 11" id="KW-1133">Transmembrane helix</keyword>
<name>A0AA38R7Q2_9PEZI</name>
<keyword evidence="2 11" id="KW-0808">Transferase</keyword>
<dbReference type="PROSITE" id="PS50216">
    <property type="entry name" value="DHHC"/>
    <property type="match status" value="1"/>
</dbReference>
<dbReference type="InterPro" id="IPR033682">
    <property type="entry name" value="PFA4"/>
</dbReference>
<feature type="transmembrane region" description="Helical" evidence="11 12">
    <location>
        <begin position="42"/>
        <end position="64"/>
    </location>
</feature>
<evidence type="ECO:0000256" key="6">
    <source>
        <dbReference type="ARBA" id="ARBA00023136"/>
    </source>
</evidence>
<comment type="similarity">
    <text evidence="11">Belongs to the DHHC palmitoyltransferase family. PFA4 subfamily.</text>
</comment>
<evidence type="ECO:0000256" key="12">
    <source>
        <dbReference type="RuleBase" id="RU079119"/>
    </source>
</evidence>
<comment type="subcellular location">
    <subcellularLocation>
        <location evidence="11">Endoplasmic reticulum membrane</location>
        <topology evidence="11">Multi-pass membrane protein</topology>
    </subcellularLocation>
    <subcellularLocation>
        <location evidence="1">Membrane</location>
        <topology evidence="1">Multi-pass membrane protein</topology>
    </subcellularLocation>
</comment>
<evidence type="ECO:0000313" key="16">
    <source>
        <dbReference type="Proteomes" id="UP001174691"/>
    </source>
</evidence>
<evidence type="ECO:0000313" key="15">
    <source>
        <dbReference type="EMBL" id="KAJ9137607.1"/>
    </source>
</evidence>
<keyword evidence="3 11" id="KW-0812">Transmembrane</keyword>
<evidence type="ECO:0000256" key="11">
    <source>
        <dbReference type="HAMAP-Rule" id="MF_03199"/>
    </source>
</evidence>
<feature type="transmembrane region" description="Helical" evidence="11 12">
    <location>
        <begin position="12"/>
        <end position="30"/>
    </location>
</feature>
<organism evidence="15 16">
    <name type="scientific">Coniochaeta hoffmannii</name>
    <dbReference type="NCBI Taxonomy" id="91930"/>
    <lineage>
        <taxon>Eukaryota</taxon>
        <taxon>Fungi</taxon>
        <taxon>Dikarya</taxon>
        <taxon>Ascomycota</taxon>
        <taxon>Pezizomycotina</taxon>
        <taxon>Sordariomycetes</taxon>
        <taxon>Sordariomycetidae</taxon>
        <taxon>Coniochaetales</taxon>
        <taxon>Coniochaetaceae</taxon>
        <taxon>Coniochaeta</taxon>
    </lineage>
</organism>
<keyword evidence="7 11" id="KW-0564">Palmitate</keyword>
<feature type="transmembrane region" description="Helical" evidence="11 12">
    <location>
        <begin position="148"/>
        <end position="167"/>
    </location>
</feature>
<comment type="catalytic activity">
    <reaction evidence="10 11 12">
        <text>L-cysteinyl-[protein] + hexadecanoyl-CoA = S-hexadecanoyl-L-cysteinyl-[protein] + CoA</text>
        <dbReference type="Rhea" id="RHEA:36683"/>
        <dbReference type="Rhea" id="RHEA-COMP:10131"/>
        <dbReference type="Rhea" id="RHEA-COMP:11032"/>
        <dbReference type="ChEBI" id="CHEBI:29950"/>
        <dbReference type="ChEBI" id="CHEBI:57287"/>
        <dbReference type="ChEBI" id="CHEBI:57379"/>
        <dbReference type="ChEBI" id="CHEBI:74151"/>
        <dbReference type="EC" id="2.3.1.225"/>
    </reaction>
</comment>